<evidence type="ECO:0000313" key="2">
    <source>
        <dbReference type="EMBL" id="RDK08938.1"/>
    </source>
</evidence>
<dbReference type="Proteomes" id="UP000255165">
    <property type="component" value="Unassembled WGS sequence"/>
</dbReference>
<evidence type="ECO:0000259" key="1">
    <source>
        <dbReference type="Pfam" id="PF03466"/>
    </source>
</evidence>
<evidence type="ECO:0000313" key="3">
    <source>
        <dbReference type="Proteomes" id="UP000255165"/>
    </source>
</evidence>
<gene>
    <name evidence="2" type="ORF">DN412_18360</name>
</gene>
<comment type="caution">
    <text evidence="2">The sequence shown here is derived from an EMBL/GenBank/DDBJ whole genome shotgun (WGS) entry which is preliminary data.</text>
</comment>
<dbReference type="SUPFAM" id="SSF53850">
    <property type="entry name" value="Periplasmic binding protein-like II"/>
    <property type="match status" value="1"/>
</dbReference>
<accession>A0A370NTU0</accession>
<dbReference type="AlphaFoldDB" id="A0A370NTU0"/>
<dbReference type="EMBL" id="QKWJ01000021">
    <property type="protein sequence ID" value="RDK08938.1"/>
    <property type="molecule type" value="Genomic_DNA"/>
</dbReference>
<dbReference type="Pfam" id="PF03466">
    <property type="entry name" value="LysR_substrate"/>
    <property type="match status" value="1"/>
</dbReference>
<organism evidence="2 3">
    <name type="scientific">Cupriavidus lacunae</name>
    <dbReference type="NCBI Taxonomy" id="2666307"/>
    <lineage>
        <taxon>Bacteria</taxon>
        <taxon>Pseudomonadati</taxon>
        <taxon>Pseudomonadota</taxon>
        <taxon>Betaproteobacteria</taxon>
        <taxon>Burkholderiales</taxon>
        <taxon>Burkholderiaceae</taxon>
        <taxon>Cupriavidus</taxon>
    </lineage>
</organism>
<dbReference type="Gene3D" id="3.40.190.10">
    <property type="entry name" value="Periplasmic binding protein-like II"/>
    <property type="match status" value="2"/>
</dbReference>
<protein>
    <recommendedName>
        <fullName evidence="1">LysR substrate-binding domain-containing protein</fullName>
    </recommendedName>
</protein>
<proteinExistence type="predicted"/>
<keyword evidence="3" id="KW-1185">Reference proteome</keyword>
<sequence length="78" mass="8552">MDRLQYSESLYSLVRAGLAVGLLSRLYAHGINDAALRAVPLGSPSFKRRVALMMRKEPAPRMPAAAGCFRFLSGVIRC</sequence>
<dbReference type="RefSeq" id="WP_115212905.1">
    <property type="nucleotide sequence ID" value="NZ_QKWJ01000021.1"/>
</dbReference>
<feature type="domain" description="LysR substrate-binding" evidence="1">
    <location>
        <begin position="7"/>
        <end position="70"/>
    </location>
</feature>
<reference evidence="3" key="1">
    <citation type="submission" date="2018-06" db="EMBL/GenBank/DDBJ databases">
        <authorList>
            <person name="Feng T."/>
            <person name="Jeon C.O."/>
        </authorList>
    </citation>
    <scope>NUCLEOTIDE SEQUENCE [LARGE SCALE GENOMIC DNA]</scope>
    <source>
        <strain evidence="3">S23</strain>
    </source>
</reference>
<dbReference type="InterPro" id="IPR005119">
    <property type="entry name" value="LysR_subst-bd"/>
</dbReference>
<name>A0A370NTU0_9BURK</name>